<dbReference type="EMBL" id="ASJR01000012">
    <property type="protein sequence ID" value="ERP31495.1"/>
    <property type="molecule type" value="Genomic_DNA"/>
</dbReference>
<dbReference type="InterPro" id="IPR036751">
    <property type="entry name" value="SpoVG_sf"/>
</dbReference>
<dbReference type="PANTHER" id="PTHR38429:SF1">
    <property type="entry name" value="SEPTATION PROTEIN SPOVG-RELATED"/>
    <property type="match status" value="1"/>
</dbReference>
<dbReference type="NCBIfam" id="NF009749">
    <property type="entry name" value="PRK13259.1"/>
    <property type="match status" value="1"/>
</dbReference>
<evidence type="ECO:0000256" key="1">
    <source>
        <dbReference type="ARBA" id="ARBA00022618"/>
    </source>
</evidence>
<keyword evidence="6" id="KW-1185">Reference proteome</keyword>
<name>U7DAR9_9BACT</name>
<reference evidence="5 6" key="1">
    <citation type="journal article" date="2013" name="Environ. Microbiol.">
        <title>Genome analysis of Chitinivibrio alkaliphilus gen. nov., sp. nov., a novel extremely haloalkaliphilic anaerobic chitinolytic bacterium from the candidate phylum Termite Group 3.</title>
        <authorList>
            <person name="Sorokin D.Y."/>
            <person name="Gumerov V.M."/>
            <person name="Rakitin A.L."/>
            <person name="Beletsky A.V."/>
            <person name="Damste J.S."/>
            <person name="Muyzer G."/>
            <person name="Mardanov A.V."/>
            <person name="Ravin N.V."/>
        </authorList>
    </citation>
    <scope>NUCLEOTIDE SEQUENCE [LARGE SCALE GENOMIC DNA]</scope>
    <source>
        <strain evidence="5 6">ACht1</strain>
    </source>
</reference>
<gene>
    <name evidence="5" type="ORF">CALK_1539</name>
</gene>
<evidence type="ECO:0000313" key="5">
    <source>
        <dbReference type="EMBL" id="ERP31495.1"/>
    </source>
</evidence>
<dbReference type="PANTHER" id="PTHR38429">
    <property type="entry name" value="SEPTATION PROTEIN SPOVG-RELATED"/>
    <property type="match status" value="1"/>
</dbReference>
<evidence type="ECO:0000256" key="3">
    <source>
        <dbReference type="ARBA" id="ARBA00023306"/>
    </source>
</evidence>
<evidence type="ECO:0000256" key="2">
    <source>
        <dbReference type="ARBA" id="ARBA00023210"/>
    </source>
</evidence>
<dbReference type="SUPFAM" id="SSF160537">
    <property type="entry name" value="SpoVG-like"/>
    <property type="match status" value="1"/>
</dbReference>
<organism evidence="5 6">
    <name type="scientific">Chitinivibrio alkaliphilus ACht1</name>
    <dbReference type="NCBI Taxonomy" id="1313304"/>
    <lineage>
        <taxon>Bacteria</taxon>
        <taxon>Pseudomonadati</taxon>
        <taxon>Fibrobacterota</taxon>
        <taxon>Chitinivibrionia</taxon>
        <taxon>Chitinivibrionales</taxon>
        <taxon>Chitinivibrionaceae</taxon>
        <taxon>Chitinivibrio</taxon>
    </lineage>
</organism>
<dbReference type="AlphaFoldDB" id="U7DAR9"/>
<comment type="caution">
    <text evidence="5">The sequence shown here is derived from an EMBL/GenBank/DDBJ whole genome shotgun (WGS) entry which is preliminary data.</text>
</comment>
<dbReference type="GO" id="GO:0000917">
    <property type="term" value="P:division septum assembly"/>
    <property type="evidence" value="ECO:0007669"/>
    <property type="project" value="UniProtKB-KW"/>
</dbReference>
<dbReference type="GO" id="GO:0030435">
    <property type="term" value="P:sporulation resulting in formation of a cellular spore"/>
    <property type="evidence" value="ECO:0007669"/>
    <property type="project" value="InterPro"/>
</dbReference>
<evidence type="ECO:0000313" key="6">
    <source>
        <dbReference type="Proteomes" id="UP000017148"/>
    </source>
</evidence>
<dbReference type="eggNOG" id="COG2088">
    <property type="taxonomic scope" value="Bacteria"/>
</dbReference>
<protein>
    <submittedName>
        <fullName evidence="5">SpoVG family protein</fullName>
    </submittedName>
</protein>
<keyword evidence="1" id="KW-0132">Cell division</keyword>
<dbReference type="RefSeq" id="WP_022636993.1">
    <property type="nucleotide sequence ID" value="NZ_ASJR01000012.1"/>
</dbReference>
<dbReference type="InterPro" id="IPR007170">
    <property type="entry name" value="SpoVG"/>
</dbReference>
<dbReference type="Gene3D" id="3.30.1120.40">
    <property type="entry name" value="Stage V sporulation protein G"/>
    <property type="match status" value="1"/>
</dbReference>
<dbReference type="Proteomes" id="UP000017148">
    <property type="component" value="Unassembled WGS sequence"/>
</dbReference>
<dbReference type="STRING" id="1313304.CALK_1539"/>
<sequence length="104" mass="11533">MDITEVKVMPRQKDGKLLAFANIVFDDAFVVRGIKVIAGNKGLFISMPSRKGKTGKYQDVAHPINNDMRMAIQRAVLDAYEEAAAEENGQVSEGNEVSVEYQEE</sequence>
<proteinExistence type="predicted"/>
<dbReference type="OrthoDB" id="9796286at2"/>
<keyword evidence="3" id="KW-0131">Cell cycle</keyword>
<evidence type="ECO:0000256" key="4">
    <source>
        <dbReference type="SAM" id="MobiDB-lite"/>
    </source>
</evidence>
<dbReference type="Pfam" id="PF04026">
    <property type="entry name" value="SpoVG"/>
    <property type="match status" value="1"/>
</dbReference>
<keyword evidence="2" id="KW-0717">Septation</keyword>
<feature type="region of interest" description="Disordered" evidence="4">
    <location>
        <begin position="85"/>
        <end position="104"/>
    </location>
</feature>
<accession>U7DAR9</accession>